<evidence type="ECO:0000256" key="2">
    <source>
        <dbReference type="SAM" id="Phobius"/>
    </source>
</evidence>
<evidence type="ECO:0000256" key="1">
    <source>
        <dbReference type="SAM" id="MobiDB-lite"/>
    </source>
</evidence>
<keyword evidence="2" id="KW-0812">Transmembrane</keyword>
<dbReference type="Proteomes" id="UP001195483">
    <property type="component" value="Unassembled WGS sequence"/>
</dbReference>
<dbReference type="Gene3D" id="1.20.1250.20">
    <property type="entry name" value="MFS general substrate transporter like domains"/>
    <property type="match status" value="1"/>
</dbReference>
<dbReference type="InterPro" id="IPR011701">
    <property type="entry name" value="MFS"/>
</dbReference>
<evidence type="ECO:0000313" key="4">
    <source>
        <dbReference type="Proteomes" id="UP001195483"/>
    </source>
</evidence>
<dbReference type="AlphaFoldDB" id="A0AAE0WEN8"/>
<dbReference type="InterPro" id="IPR050327">
    <property type="entry name" value="Proton-linked_MCT"/>
</dbReference>
<organism evidence="3 4">
    <name type="scientific">Potamilus streckersoni</name>
    <dbReference type="NCBI Taxonomy" id="2493646"/>
    <lineage>
        <taxon>Eukaryota</taxon>
        <taxon>Metazoa</taxon>
        <taxon>Spiralia</taxon>
        <taxon>Lophotrochozoa</taxon>
        <taxon>Mollusca</taxon>
        <taxon>Bivalvia</taxon>
        <taxon>Autobranchia</taxon>
        <taxon>Heteroconchia</taxon>
        <taxon>Palaeoheterodonta</taxon>
        <taxon>Unionida</taxon>
        <taxon>Unionoidea</taxon>
        <taxon>Unionidae</taxon>
        <taxon>Ambleminae</taxon>
        <taxon>Lampsilini</taxon>
        <taxon>Potamilus</taxon>
    </lineage>
</organism>
<feature type="compositionally biased region" description="Basic and acidic residues" evidence="1">
    <location>
        <begin position="282"/>
        <end position="303"/>
    </location>
</feature>
<keyword evidence="2" id="KW-0472">Membrane</keyword>
<feature type="transmembrane region" description="Helical" evidence="2">
    <location>
        <begin position="112"/>
        <end position="134"/>
    </location>
</feature>
<reference evidence="3" key="2">
    <citation type="journal article" date="2021" name="Genome Biol. Evol.">
        <title>Developing a high-quality reference genome for a parasitic bivalve with doubly uniparental inheritance (Bivalvia: Unionida).</title>
        <authorList>
            <person name="Smith C.H."/>
        </authorList>
    </citation>
    <scope>NUCLEOTIDE SEQUENCE</scope>
    <source>
        <strain evidence="3">CHS0354</strain>
        <tissue evidence="3">Mantle</tissue>
    </source>
</reference>
<dbReference type="EMBL" id="JAEAOA010002270">
    <property type="protein sequence ID" value="KAK3610817.1"/>
    <property type="molecule type" value="Genomic_DNA"/>
</dbReference>
<name>A0AAE0WEN8_9BIVA</name>
<feature type="region of interest" description="Disordered" evidence="1">
    <location>
        <begin position="258"/>
        <end position="303"/>
    </location>
</feature>
<evidence type="ECO:0000313" key="3">
    <source>
        <dbReference type="EMBL" id="KAK3610817.1"/>
    </source>
</evidence>
<dbReference type="Pfam" id="PF07690">
    <property type="entry name" value="MFS_1"/>
    <property type="match status" value="1"/>
</dbReference>
<gene>
    <name evidence="3" type="ORF">CHS0354_038997</name>
</gene>
<reference evidence="3" key="3">
    <citation type="submission" date="2023-05" db="EMBL/GenBank/DDBJ databases">
        <authorList>
            <person name="Smith C.H."/>
        </authorList>
    </citation>
    <scope>NUCLEOTIDE SEQUENCE</scope>
    <source>
        <strain evidence="3">CHS0354</strain>
        <tissue evidence="3">Mantle</tissue>
    </source>
</reference>
<sequence length="326" mass="35160">MAADKLINSLTELYPAKIEVDRHSVAHNYLVNLSASPNEAKRPQYTKDNFPDDDGSLLILCLSITSGVSRIVFGKVADLRSVNRVQMQQASFFVLGICTLCIPFSASFGGLIAISLLMGICDGIFVCLLGPIAFDIVGQKEANQAIGFLLGTFSIPFTIGPPVAGYLYDLMGNYRVAFHVAGAPPILGAILMFFIPRVKQNFPGVTTSQEFASISKLDIYSSTTQEGKTSKTEKTSATSGTSSEIVVIQASDILNFGPKSQVSEPDVERQAMLSEEDEDVPESQHNESIAKDKKSTGADNGYSEKSKELALLLEGVSKNLQNVEMV</sequence>
<feature type="transmembrane region" description="Helical" evidence="2">
    <location>
        <begin position="55"/>
        <end position="73"/>
    </location>
</feature>
<dbReference type="SUPFAM" id="SSF103473">
    <property type="entry name" value="MFS general substrate transporter"/>
    <property type="match status" value="1"/>
</dbReference>
<dbReference type="GO" id="GO:0022857">
    <property type="term" value="F:transmembrane transporter activity"/>
    <property type="evidence" value="ECO:0007669"/>
    <property type="project" value="InterPro"/>
</dbReference>
<dbReference type="PANTHER" id="PTHR11360">
    <property type="entry name" value="MONOCARBOXYLATE TRANSPORTER"/>
    <property type="match status" value="1"/>
</dbReference>
<reference evidence="3" key="1">
    <citation type="journal article" date="2021" name="Genome Biol. Evol.">
        <title>A High-Quality Reference Genome for a Parasitic Bivalve with Doubly Uniparental Inheritance (Bivalvia: Unionida).</title>
        <authorList>
            <person name="Smith C.H."/>
        </authorList>
    </citation>
    <scope>NUCLEOTIDE SEQUENCE</scope>
    <source>
        <strain evidence="3">CHS0354</strain>
    </source>
</reference>
<proteinExistence type="predicted"/>
<feature type="transmembrane region" description="Helical" evidence="2">
    <location>
        <begin position="85"/>
        <end position="106"/>
    </location>
</feature>
<protein>
    <recommendedName>
        <fullName evidence="5">Major facilitator superfamily (MFS) profile domain-containing protein</fullName>
    </recommendedName>
</protein>
<feature type="transmembrane region" description="Helical" evidence="2">
    <location>
        <begin position="146"/>
        <end position="168"/>
    </location>
</feature>
<dbReference type="InterPro" id="IPR036259">
    <property type="entry name" value="MFS_trans_sf"/>
</dbReference>
<evidence type="ECO:0008006" key="5">
    <source>
        <dbReference type="Google" id="ProtNLM"/>
    </source>
</evidence>
<dbReference type="PANTHER" id="PTHR11360:SF251">
    <property type="entry name" value="MAJOR FACILITATOR SUPERFAMILY (MFS) PROFILE DOMAIN-CONTAINING PROTEIN"/>
    <property type="match status" value="1"/>
</dbReference>
<comment type="caution">
    <text evidence="3">The sequence shown here is derived from an EMBL/GenBank/DDBJ whole genome shotgun (WGS) entry which is preliminary data.</text>
</comment>
<keyword evidence="4" id="KW-1185">Reference proteome</keyword>
<keyword evidence="2" id="KW-1133">Transmembrane helix</keyword>
<feature type="transmembrane region" description="Helical" evidence="2">
    <location>
        <begin position="174"/>
        <end position="195"/>
    </location>
</feature>
<accession>A0AAE0WEN8</accession>